<dbReference type="Gene3D" id="1.10.20.10">
    <property type="entry name" value="Histone, subunit A"/>
    <property type="match status" value="1"/>
</dbReference>
<feature type="non-terminal residue" evidence="9">
    <location>
        <position position="77"/>
    </location>
</feature>
<keyword evidence="6 8" id="KW-0539">Nucleus</keyword>
<keyword evidence="5 8" id="KW-0238">DNA-binding</keyword>
<evidence type="ECO:0000256" key="5">
    <source>
        <dbReference type="ARBA" id="ARBA00023125"/>
    </source>
</evidence>
<name>A0AAD6YZG7_9AGAR</name>
<dbReference type="Proteomes" id="UP001218218">
    <property type="component" value="Unassembled WGS sequence"/>
</dbReference>
<dbReference type="GO" id="GO:0046982">
    <property type="term" value="F:protein heterodimerization activity"/>
    <property type="evidence" value="ECO:0007669"/>
    <property type="project" value="InterPro"/>
</dbReference>
<gene>
    <name evidence="9" type="ORF">DFH08DRAFT_723290</name>
</gene>
<dbReference type="PANTHER" id="PTHR10484">
    <property type="entry name" value="HISTONE H4"/>
    <property type="match status" value="1"/>
</dbReference>
<evidence type="ECO:0000256" key="6">
    <source>
        <dbReference type="ARBA" id="ARBA00023242"/>
    </source>
</evidence>
<keyword evidence="10" id="KW-1185">Reference proteome</keyword>
<reference evidence="9" key="1">
    <citation type="submission" date="2023-03" db="EMBL/GenBank/DDBJ databases">
        <title>Massive genome expansion in bonnet fungi (Mycena s.s.) driven by repeated elements and novel gene families across ecological guilds.</title>
        <authorList>
            <consortium name="Lawrence Berkeley National Laboratory"/>
            <person name="Harder C.B."/>
            <person name="Miyauchi S."/>
            <person name="Viragh M."/>
            <person name="Kuo A."/>
            <person name="Thoen E."/>
            <person name="Andreopoulos B."/>
            <person name="Lu D."/>
            <person name="Skrede I."/>
            <person name="Drula E."/>
            <person name="Henrissat B."/>
            <person name="Morin E."/>
            <person name="Kohler A."/>
            <person name="Barry K."/>
            <person name="LaButti K."/>
            <person name="Morin E."/>
            <person name="Salamov A."/>
            <person name="Lipzen A."/>
            <person name="Mereny Z."/>
            <person name="Hegedus B."/>
            <person name="Baldrian P."/>
            <person name="Stursova M."/>
            <person name="Weitz H."/>
            <person name="Taylor A."/>
            <person name="Grigoriev I.V."/>
            <person name="Nagy L.G."/>
            <person name="Martin F."/>
            <person name="Kauserud H."/>
        </authorList>
    </citation>
    <scope>NUCLEOTIDE SEQUENCE</scope>
    <source>
        <strain evidence="9">CBHHK002</strain>
    </source>
</reference>
<comment type="subcellular location">
    <subcellularLocation>
        <location evidence="2">Chromosome</location>
    </subcellularLocation>
    <subcellularLocation>
        <location evidence="1">Nucleus</location>
    </subcellularLocation>
</comment>
<keyword evidence="4 8" id="KW-0158">Chromosome</keyword>
<keyword evidence="7 8" id="KW-0544">Nucleosome core</keyword>
<dbReference type="InterPro" id="IPR001951">
    <property type="entry name" value="Histone_H4"/>
</dbReference>
<comment type="similarity">
    <text evidence="3 8">Belongs to the histone H4 family.</text>
</comment>
<comment type="subunit">
    <text evidence="8">The nucleosome is a histone octamer containing two molecules each of H2A, H2B, H3 and H4 assembled in one H3-H4 heterotetramer and two H2A-H2B heterodimers. The octamer wraps approximately 147 bp of DNA.</text>
</comment>
<organism evidence="9 10">
    <name type="scientific">Mycena albidolilacea</name>
    <dbReference type="NCBI Taxonomy" id="1033008"/>
    <lineage>
        <taxon>Eukaryota</taxon>
        <taxon>Fungi</taxon>
        <taxon>Dikarya</taxon>
        <taxon>Basidiomycota</taxon>
        <taxon>Agaricomycotina</taxon>
        <taxon>Agaricomycetes</taxon>
        <taxon>Agaricomycetidae</taxon>
        <taxon>Agaricales</taxon>
        <taxon>Marasmiineae</taxon>
        <taxon>Mycenaceae</taxon>
        <taxon>Mycena</taxon>
    </lineage>
</organism>
<evidence type="ECO:0000313" key="9">
    <source>
        <dbReference type="EMBL" id="KAJ7302232.1"/>
    </source>
</evidence>
<dbReference type="GO" id="GO:0005634">
    <property type="term" value="C:nucleus"/>
    <property type="evidence" value="ECO:0007669"/>
    <property type="project" value="UniProtKB-SubCell"/>
</dbReference>
<evidence type="ECO:0000256" key="7">
    <source>
        <dbReference type="ARBA" id="ARBA00023269"/>
    </source>
</evidence>
<evidence type="ECO:0000256" key="8">
    <source>
        <dbReference type="RuleBase" id="RU000528"/>
    </source>
</evidence>
<dbReference type="SMART" id="SM00417">
    <property type="entry name" value="H4"/>
    <property type="match status" value="1"/>
</dbReference>
<dbReference type="SUPFAM" id="SSF47113">
    <property type="entry name" value="Histone-fold"/>
    <property type="match status" value="1"/>
</dbReference>
<evidence type="ECO:0000256" key="3">
    <source>
        <dbReference type="ARBA" id="ARBA00006564"/>
    </source>
</evidence>
<evidence type="ECO:0000313" key="10">
    <source>
        <dbReference type="Proteomes" id="UP001218218"/>
    </source>
</evidence>
<evidence type="ECO:0000256" key="4">
    <source>
        <dbReference type="ARBA" id="ARBA00022454"/>
    </source>
</evidence>
<dbReference type="EMBL" id="JARIHO010000119">
    <property type="protein sequence ID" value="KAJ7302232.1"/>
    <property type="molecule type" value="Genomic_DNA"/>
</dbReference>
<proteinExistence type="inferred from homology"/>
<evidence type="ECO:0000256" key="1">
    <source>
        <dbReference type="ARBA" id="ARBA00004123"/>
    </source>
</evidence>
<dbReference type="GO" id="GO:0000786">
    <property type="term" value="C:nucleosome"/>
    <property type="evidence" value="ECO:0007669"/>
    <property type="project" value="UniProtKB-KW"/>
</dbReference>
<sequence length="77" mass="8756">ITKPDIQHLLRRRGVKCTSGLVYQETRGALKIFLSQLIRNAVVYTDHRLMDHRTTLSAKDIVCGLRHSGKTLYGFGM</sequence>
<dbReference type="GO" id="GO:0030527">
    <property type="term" value="F:structural constituent of chromatin"/>
    <property type="evidence" value="ECO:0007669"/>
    <property type="project" value="InterPro"/>
</dbReference>
<dbReference type="InterPro" id="IPR009072">
    <property type="entry name" value="Histone-fold"/>
</dbReference>
<dbReference type="PRINTS" id="PR00623">
    <property type="entry name" value="HISTONEH4"/>
</dbReference>
<comment type="function">
    <text evidence="8">Core component of nucleosome. Nucleosomes wrap and compact DNA into chromatin, limiting DNA accessibility to the cellular machineries which require DNA as a template. Histones thereby play a central role in transcription regulation, DNA repair, DNA replication and chromosomal stability. DNA accessibility is regulated via a complex set of post-translational modifications of histones, also called histone code, and nucleosome remodeling.</text>
</comment>
<protein>
    <recommendedName>
        <fullName evidence="8">Histone H4</fullName>
    </recommendedName>
</protein>
<evidence type="ECO:0000256" key="2">
    <source>
        <dbReference type="ARBA" id="ARBA00004286"/>
    </source>
</evidence>
<accession>A0AAD6YZG7</accession>
<dbReference type="GO" id="GO:0003677">
    <property type="term" value="F:DNA binding"/>
    <property type="evidence" value="ECO:0007669"/>
    <property type="project" value="UniProtKB-KW"/>
</dbReference>
<dbReference type="AlphaFoldDB" id="A0AAD6YZG7"/>
<comment type="caution">
    <text evidence="9">The sequence shown here is derived from an EMBL/GenBank/DDBJ whole genome shotgun (WGS) entry which is preliminary data.</text>
</comment>
<dbReference type="CDD" id="cd22912">
    <property type="entry name" value="HFD_H4"/>
    <property type="match status" value="1"/>
</dbReference>